<proteinExistence type="predicted"/>
<reference evidence="1 2" key="1">
    <citation type="submission" date="2017-07" db="EMBL/GenBank/DDBJ databases">
        <title>Paenibacillus herberti R33 genome sequencing and assembly.</title>
        <authorList>
            <person name="Su W."/>
        </authorList>
    </citation>
    <scope>NUCLEOTIDE SEQUENCE [LARGE SCALE GENOMIC DNA]</scope>
    <source>
        <strain evidence="1 2">R33</strain>
    </source>
</reference>
<organism evidence="1 2">
    <name type="scientific">Paenibacillus herberti</name>
    <dbReference type="NCBI Taxonomy" id="1619309"/>
    <lineage>
        <taxon>Bacteria</taxon>
        <taxon>Bacillati</taxon>
        <taxon>Bacillota</taxon>
        <taxon>Bacilli</taxon>
        <taxon>Bacillales</taxon>
        <taxon>Paenibacillaceae</taxon>
        <taxon>Paenibacillus</taxon>
    </lineage>
</organism>
<evidence type="ECO:0000313" key="1">
    <source>
        <dbReference type="EMBL" id="OXM14522.1"/>
    </source>
</evidence>
<comment type="caution">
    <text evidence="1">The sequence shown here is derived from an EMBL/GenBank/DDBJ whole genome shotgun (WGS) entry which is preliminary data.</text>
</comment>
<gene>
    <name evidence="1" type="ORF">CGZ75_16415</name>
</gene>
<name>A0A229NX58_9BACL</name>
<evidence type="ECO:0000313" key="2">
    <source>
        <dbReference type="Proteomes" id="UP000215145"/>
    </source>
</evidence>
<keyword evidence="2" id="KW-1185">Reference proteome</keyword>
<dbReference type="Proteomes" id="UP000215145">
    <property type="component" value="Unassembled WGS sequence"/>
</dbReference>
<protein>
    <submittedName>
        <fullName evidence="1">Uncharacterized protein</fullName>
    </submittedName>
</protein>
<sequence>MYVQLALTGKVAKFASPSAQISPGKSAIFLSIYLLHLLSYVFGSKDFGLLCNLIQHTLALYEVRVPQTGDLPPASFRFHLTVNTLALSYGYYCLHHSGLEP</sequence>
<accession>A0A229NX58</accession>
<dbReference type="EMBL" id="NMUQ01000002">
    <property type="protein sequence ID" value="OXM14522.1"/>
    <property type="molecule type" value="Genomic_DNA"/>
</dbReference>
<dbReference type="AlphaFoldDB" id="A0A229NX58"/>